<dbReference type="CDD" id="cd00303">
    <property type="entry name" value="retropepsin_like"/>
    <property type="match status" value="1"/>
</dbReference>
<sequence>MGPTNSSGSYQQPYQAPPPQQEDPSIKEMLSQLLKKSERYEQEVASLKQSQLVLEKSQSKFEVQLGQIATTLNKLERAQGQFPSQIEANPRNHEHVQAITTLRSGKVIDNKIGNPKIDDKEEDEGMAKREQQFDKKFRGSLKYESDATPVDKVTESLQHVPHTSNIATHGPLPFPQHDKHARKEKNKGDIMEQFKKVQINIPLLDVIKQIPSYAKFLKDICTNKRRFEEHEQVMLSENVSAVLQRKFPPKLQDPKSFTIPCTIGKRKFDKALLDLGASVNLMPYSVYEQLGLGELKYVTISLLFADRSVKYPRGIVEDVLIHVDQLILPADFIVLDMEEAEISGHELPLILGRPFMATADTTINFQVFEGLKRPLDPYDCFHVEVVDQIIEKTFIELSLTNLIENIDTLTAQTKTIEVTYLDDPSDM</sequence>
<reference evidence="3" key="1">
    <citation type="submission" date="2025-08" db="UniProtKB">
        <authorList>
            <consortium name="RefSeq"/>
        </authorList>
    </citation>
    <scope>IDENTIFICATION</scope>
</reference>
<dbReference type="Proteomes" id="UP000515124">
    <property type="component" value="Unplaced"/>
</dbReference>
<keyword evidence="2" id="KW-1185">Reference proteome</keyword>
<feature type="region of interest" description="Disordered" evidence="1">
    <location>
        <begin position="1"/>
        <end position="24"/>
    </location>
</feature>
<evidence type="ECO:0000256" key="1">
    <source>
        <dbReference type="SAM" id="MobiDB-lite"/>
    </source>
</evidence>
<dbReference type="InterPro" id="IPR021109">
    <property type="entry name" value="Peptidase_aspartic_dom_sf"/>
</dbReference>
<accession>A0A6P5U0C5</accession>
<evidence type="ECO:0000313" key="2">
    <source>
        <dbReference type="Proteomes" id="UP000515124"/>
    </source>
</evidence>
<gene>
    <name evidence="3" type="primary">LOC110772736</name>
</gene>
<proteinExistence type="predicted"/>
<feature type="compositionally biased region" description="Polar residues" evidence="1">
    <location>
        <begin position="1"/>
        <end position="10"/>
    </location>
</feature>
<dbReference type="AlphaFoldDB" id="A0A6P5U0C5"/>
<organism evidence="2 3">
    <name type="scientific">Prunus avium</name>
    <name type="common">Cherry</name>
    <name type="synonym">Cerasus avium</name>
    <dbReference type="NCBI Taxonomy" id="42229"/>
    <lineage>
        <taxon>Eukaryota</taxon>
        <taxon>Viridiplantae</taxon>
        <taxon>Streptophyta</taxon>
        <taxon>Embryophyta</taxon>
        <taxon>Tracheophyta</taxon>
        <taxon>Spermatophyta</taxon>
        <taxon>Magnoliopsida</taxon>
        <taxon>eudicotyledons</taxon>
        <taxon>Gunneridae</taxon>
        <taxon>Pentapetalae</taxon>
        <taxon>rosids</taxon>
        <taxon>fabids</taxon>
        <taxon>Rosales</taxon>
        <taxon>Rosaceae</taxon>
        <taxon>Amygdaloideae</taxon>
        <taxon>Amygdaleae</taxon>
        <taxon>Prunus</taxon>
    </lineage>
</organism>
<protein>
    <submittedName>
        <fullName evidence="3">Uncharacterized protein LOC110772736</fullName>
    </submittedName>
</protein>
<name>A0A6P5U0C5_PRUAV</name>
<evidence type="ECO:0000313" key="3">
    <source>
        <dbReference type="RefSeq" id="XP_021832887.1"/>
    </source>
</evidence>
<dbReference type="GeneID" id="110772736"/>
<dbReference type="PANTHER" id="PTHR33067">
    <property type="entry name" value="RNA-DIRECTED DNA POLYMERASE-RELATED"/>
    <property type="match status" value="1"/>
</dbReference>
<dbReference type="RefSeq" id="XP_021832887.1">
    <property type="nucleotide sequence ID" value="XM_021977195.1"/>
</dbReference>
<dbReference type="KEGG" id="pavi:110772736"/>
<dbReference type="Gene3D" id="2.40.70.10">
    <property type="entry name" value="Acid Proteases"/>
    <property type="match status" value="1"/>
</dbReference>
<dbReference type="PANTHER" id="PTHR33067:SF9">
    <property type="entry name" value="RNA-DIRECTED DNA POLYMERASE"/>
    <property type="match status" value="1"/>
</dbReference>